<dbReference type="Proteomes" id="UP000521199">
    <property type="component" value="Unassembled WGS sequence"/>
</dbReference>
<sequence>MSHLRVLLVLFAALLTGACHPSADEAEGKTMRVYEVPPDRASALVYSLNQALFAGPRPDGDSSQAALGKVSLGGHGQLIVVADASLHPSIERSLQAIMAATPAGGAAEPQLRLRFWSVDFLAGGGSDAPALRSLKPALDELRSAAGQGHFALRDHLESVSAVDPGRQRGVRRHWDSVRVGAEGEVVEQALGYTIEKADGAYQLALEFNDRNFPPSKHGAVDRKTTTSTSLVLGQTLVLASQPFVSPAPSTESGMRYYIIRVDPVASSDSGDAG</sequence>
<accession>A0A7W8D3A8</accession>
<reference evidence="2 3" key="1">
    <citation type="submission" date="2020-08" db="EMBL/GenBank/DDBJ databases">
        <title>Genomic Encyclopedia of Type Strains, Phase IV (KMG-IV): sequencing the most valuable type-strain genomes for metagenomic binning, comparative biology and taxonomic classification.</title>
        <authorList>
            <person name="Goeker M."/>
        </authorList>
    </citation>
    <scope>NUCLEOTIDE SEQUENCE [LARGE SCALE GENOMIC DNA]</scope>
    <source>
        <strain evidence="2 3">DSM 24163</strain>
    </source>
</reference>
<keyword evidence="1" id="KW-0732">Signal</keyword>
<proteinExistence type="predicted"/>
<keyword evidence="3" id="KW-1185">Reference proteome</keyword>
<dbReference type="RefSeq" id="WP_183959682.1">
    <property type="nucleotide sequence ID" value="NZ_JACHHP010000001.1"/>
</dbReference>
<dbReference type="PROSITE" id="PS51257">
    <property type="entry name" value="PROKAR_LIPOPROTEIN"/>
    <property type="match status" value="1"/>
</dbReference>
<evidence type="ECO:0000313" key="2">
    <source>
        <dbReference type="EMBL" id="MBB5207161.1"/>
    </source>
</evidence>
<name>A0A7W8D3A8_9GAMM</name>
<comment type="caution">
    <text evidence="2">The sequence shown here is derived from an EMBL/GenBank/DDBJ whole genome shotgun (WGS) entry which is preliminary data.</text>
</comment>
<gene>
    <name evidence="2" type="ORF">HNQ52_000677</name>
</gene>
<dbReference type="EMBL" id="JACHHP010000001">
    <property type="protein sequence ID" value="MBB5207161.1"/>
    <property type="molecule type" value="Genomic_DNA"/>
</dbReference>
<feature type="signal peptide" evidence="1">
    <location>
        <begin position="1"/>
        <end position="23"/>
    </location>
</feature>
<evidence type="ECO:0000313" key="3">
    <source>
        <dbReference type="Proteomes" id="UP000521199"/>
    </source>
</evidence>
<protein>
    <submittedName>
        <fullName evidence="2">Uncharacterized protein</fullName>
    </submittedName>
</protein>
<evidence type="ECO:0000256" key="1">
    <source>
        <dbReference type="SAM" id="SignalP"/>
    </source>
</evidence>
<organism evidence="2 3">
    <name type="scientific">Chiayiivirga flava</name>
    <dbReference type="NCBI Taxonomy" id="659595"/>
    <lineage>
        <taxon>Bacteria</taxon>
        <taxon>Pseudomonadati</taxon>
        <taxon>Pseudomonadota</taxon>
        <taxon>Gammaproteobacteria</taxon>
        <taxon>Lysobacterales</taxon>
        <taxon>Lysobacteraceae</taxon>
        <taxon>Chiayiivirga</taxon>
    </lineage>
</organism>
<dbReference type="AlphaFoldDB" id="A0A7W8D3A8"/>
<feature type="chain" id="PRO_5030791699" evidence="1">
    <location>
        <begin position="24"/>
        <end position="273"/>
    </location>
</feature>